<accession>A0A0S4IMN9</accession>
<evidence type="ECO:0008006" key="4">
    <source>
        <dbReference type="Google" id="ProtNLM"/>
    </source>
</evidence>
<protein>
    <recommendedName>
        <fullName evidence="4">Wings apart-like protein C-terminal domain-containing protein</fullName>
    </recommendedName>
</protein>
<proteinExistence type="predicted"/>
<dbReference type="PANTHER" id="PTHR21356:SF1">
    <property type="entry name" value="ARMADILLO REPEAT-CONTAINING PROTEIN 2"/>
    <property type="match status" value="1"/>
</dbReference>
<dbReference type="OrthoDB" id="247006at2759"/>
<evidence type="ECO:0000256" key="1">
    <source>
        <dbReference type="SAM" id="MobiDB-lite"/>
    </source>
</evidence>
<dbReference type="InterPro" id="IPR011989">
    <property type="entry name" value="ARM-like"/>
</dbReference>
<dbReference type="Gene3D" id="1.25.10.10">
    <property type="entry name" value="Leucine-rich Repeat Variant"/>
    <property type="match status" value="2"/>
</dbReference>
<reference evidence="3" key="1">
    <citation type="submission" date="2015-09" db="EMBL/GenBank/DDBJ databases">
        <authorList>
            <consortium name="Pathogen Informatics"/>
        </authorList>
    </citation>
    <scope>NUCLEOTIDE SEQUENCE [LARGE SCALE GENOMIC DNA]</scope>
    <source>
        <strain evidence="3">Lake Konstanz</strain>
    </source>
</reference>
<feature type="compositionally biased region" description="Basic and acidic residues" evidence="1">
    <location>
        <begin position="20"/>
        <end position="29"/>
    </location>
</feature>
<dbReference type="Proteomes" id="UP000051952">
    <property type="component" value="Unassembled WGS sequence"/>
</dbReference>
<organism evidence="2 3">
    <name type="scientific">Bodo saltans</name>
    <name type="common">Flagellated protozoan</name>
    <dbReference type="NCBI Taxonomy" id="75058"/>
    <lineage>
        <taxon>Eukaryota</taxon>
        <taxon>Discoba</taxon>
        <taxon>Euglenozoa</taxon>
        <taxon>Kinetoplastea</taxon>
        <taxon>Metakinetoplastina</taxon>
        <taxon>Eubodonida</taxon>
        <taxon>Bodonidae</taxon>
        <taxon>Bodo</taxon>
    </lineage>
</organism>
<dbReference type="VEuPathDB" id="TriTrypDB:BSAL_55005"/>
<feature type="region of interest" description="Disordered" evidence="1">
    <location>
        <begin position="1"/>
        <end position="47"/>
    </location>
</feature>
<dbReference type="OMA" id="HCRIVED"/>
<dbReference type="GO" id="GO:0044782">
    <property type="term" value="P:cilium organization"/>
    <property type="evidence" value="ECO:0007669"/>
    <property type="project" value="TreeGrafter"/>
</dbReference>
<gene>
    <name evidence="2" type="ORF">BSAL_55005</name>
</gene>
<keyword evidence="3" id="KW-1185">Reference proteome</keyword>
<dbReference type="PANTHER" id="PTHR21356">
    <property type="entry name" value="ARMADILLO REPEAT CONTAINING 2"/>
    <property type="match status" value="1"/>
</dbReference>
<dbReference type="EMBL" id="CYKH01000145">
    <property type="protein sequence ID" value="CUE73263.1"/>
    <property type="molecule type" value="Genomic_DNA"/>
</dbReference>
<evidence type="ECO:0000313" key="3">
    <source>
        <dbReference type="Proteomes" id="UP000051952"/>
    </source>
</evidence>
<dbReference type="InterPro" id="IPR016024">
    <property type="entry name" value="ARM-type_fold"/>
</dbReference>
<feature type="compositionally biased region" description="Basic and acidic residues" evidence="1">
    <location>
        <begin position="1"/>
        <end position="13"/>
    </location>
</feature>
<dbReference type="AlphaFoldDB" id="A0A0S4IMN9"/>
<sequence length="601" mass="65372">MEPRVQRLLKDARASVSHPMRPETPKEAPRPGMGRARLTSLRSPVTEGESYASATELALSANTGTPADVWGQRLQRATTLPEQMTLITSMIHELRVIRPSEEEACVALVHQLVKLSDERCSSDDDDVVMLSIRAASAACKIAMNGASPSFSEALVGSTLLLQLHAKQGRGAALKAEMIFDSLIQLLRMQSSGWCRDAISNALATLRHCSSEGGPILVHLATLGLLSATSQLATRVLPTKDAELLCHCAAIFRNFSADYPQHFVRLQCTPVMIQVLDLGTQMRLRGGSASRNTSQDGDAWRDIVGAIARGLAKLVFDEDCIAVLSTFETATSIMTGLSAFGTSKMIVARLGTAMEMILHRFDDEILDRFVETNEGPIKKFALALSSSSTITSTDNVSGLADEAVQCSWRLIGTLSLCAKGGVMLVACFVETLLTWLDARLDTDNGSTTFILALMCLSNFSFYLSTALGEEKTGDLLRDYGGLLVQLLFRADTEALLEATRTFGNLSRSNSGRQWIEDNRCDEVCIVLSQHKDLRIVFNSFGILLNLSAADHCRIVEDGALCAQVLEQTGKYHLLDLSEDEDSEEAQVSMVVEKLLCNLSSLV</sequence>
<name>A0A0S4IMN9_BODSA</name>
<evidence type="ECO:0000313" key="2">
    <source>
        <dbReference type="EMBL" id="CUE73263.1"/>
    </source>
</evidence>
<dbReference type="InterPro" id="IPR038905">
    <property type="entry name" value="ARMC2"/>
</dbReference>
<dbReference type="SUPFAM" id="SSF48371">
    <property type="entry name" value="ARM repeat"/>
    <property type="match status" value="2"/>
</dbReference>